<feature type="region of interest" description="Disordered" evidence="2">
    <location>
        <begin position="673"/>
        <end position="701"/>
    </location>
</feature>
<dbReference type="InterPro" id="IPR011992">
    <property type="entry name" value="EF-hand-dom_pair"/>
</dbReference>
<dbReference type="GO" id="GO:0005886">
    <property type="term" value="C:plasma membrane"/>
    <property type="evidence" value="ECO:0007669"/>
    <property type="project" value="TreeGrafter"/>
</dbReference>
<feature type="domain" description="EH" evidence="3">
    <location>
        <begin position="129"/>
        <end position="219"/>
    </location>
</feature>
<dbReference type="SMART" id="SM00027">
    <property type="entry name" value="EH"/>
    <property type="match status" value="3"/>
</dbReference>
<evidence type="ECO:0000256" key="2">
    <source>
        <dbReference type="SAM" id="MobiDB-lite"/>
    </source>
</evidence>
<dbReference type="AlphaFoldDB" id="A0A1C7MGC6"/>
<dbReference type="Gene3D" id="1.10.238.10">
    <property type="entry name" value="EF-hand"/>
    <property type="match status" value="3"/>
</dbReference>
<dbReference type="PANTHER" id="PTHR11216">
    <property type="entry name" value="EH DOMAIN"/>
    <property type="match status" value="1"/>
</dbReference>
<comment type="caution">
    <text evidence="5">The sequence shown here is derived from an EMBL/GenBank/DDBJ whole genome shotgun (WGS) entry which is preliminary data.</text>
</comment>
<evidence type="ECO:0000313" key="6">
    <source>
        <dbReference type="Proteomes" id="UP000092993"/>
    </source>
</evidence>
<dbReference type="GO" id="GO:0005509">
    <property type="term" value="F:calcium ion binding"/>
    <property type="evidence" value="ECO:0007669"/>
    <property type="project" value="InterPro"/>
</dbReference>
<protein>
    <submittedName>
        <fullName evidence="5">EH domain-containing and endocytosis protein 1</fullName>
    </submittedName>
</protein>
<dbReference type="CDD" id="cd00052">
    <property type="entry name" value="EH"/>
    <property type="match status" value="3"/>
</dbReference>
<keyword evidence="6" id="KW-1185">Reference proteome</keyword>
<organism evidence="5 6">
    <name type="scientific">Grifola frondosa</name>
    <name type="common">Maitake</name>
    <name type="synonym">Polyporus frondosus</name>
    <dbReference type="NCBI Taxonomy" id="5627"/>
    <lineage>
        <taxon>Eukaryota</taxon>
        <taxon>Fungi</taxon>
        <taxon>Dikarya</taxon>
        <taxon>Basidiomycota</taxon>
        <taxon>Agaricomycotina</taxon>
        <taxon>Agaricomycetes</taxon>
        <taxon>Polyporales</taxon>
        <taxon>Grifolaceae</taxon>
        <taxon>Grifola</taxon>
    </lineage>
</organism>
<feature type="compositionally biased region" description="Polar residues" evidence="2">
    <location>
        <begin position="744"/>
        <end position="754"/>
    </location>
</feature>
<accession>A0A1C7MGC6</accession>
<feature type="compositionally biased region" description="Polar residues" evidence="2">
    <location>
        <begin position="438"/>
        <end position="456"/>
    </location>
</feature>
<reference evidence="5 6" key="1">
    <citation type="submission" date="2016-03" db="EMBL/GenBank/DDBJ databases">
        <title>Whole genome sequencing of Grifola frondosa 9006-11.</title>
        <authorList>
            <person name="Min B."/>
            <person name="Park H."/>
            <person name="Kim J.-G."/>
            <person name="Cho H."/>
            <person name="Oh Y.-L."/>
            <person name="Kong W.-S."/>
            <person name="Choi I.-G."/>
        </authorList>
    </citation>
    <scope>NUCLEOTIDE SEQUENCE [LARGE SCALE GENOMIC DNA]</scope>
    <source>
        <strain evidence="5 6">9006-11</strain>
    </source>
</reference>
<dbReference type="PROSITE" id="PS50222">
    <property type="entry name" value="EF_HAND_2"/>
    <property type="match status" value="1"/>
</dbReference>
<dbReference type="GO" id="GO:0016197">
    <property type="term" value="P:endosomal transport"/>
    <property type="evidence" value="ECO:0007669"/>
    <property type="project" value="TreeGrafter"/>
</dbReference>
<feature type="region of interest" description="Disordered" evidence="2">
    <location>
        <begin position="94"/>
        <end position="125"/>
    </location>
</feature>
<gene>
    <name evidence="5" type="primary">EDE1_0</name>
    <name evidence="5" type="ORF">A0H81_04596</name>
</gene>
<feature type="region of interest" description="Disordered" evidence="2">
    <location>
        <begin position="809"/>
        <end position="857"/>
    </location>
</feature>
<feature type="domain" description="EH" evidence="3">
    <location>
        <begin position="10"/>
        <end position="118"/>
    </location>
</feature>
<dbReference type="OrthoDB" id="524326at2759"/>
<feature type="coiled-coil region" evidence="1">
    <location>
        <begin position="519"/>
        <end position="581"/>
    </location>
</feature>
<dbReference type="PANTHER" id="PTHR11216:SF170">
    <property type="entry name" value="DYNAMIN ASSOCIATED PROTEIN 160, ISOFORM D"/>
    <property type="match status" value="1"/>
</dbReference>
<dbReference type="EMBL" id="LUGG01000004">
    <property type="protein sequence ID" value="OBZ75406.1"/>
    <property type="molecule type" value="Genomic_DNA"/>
</dbReference>
<dbReference type="Proteomes" id="UP000092993">
    <property type="component" value="Unassembled WGS sequence"/>
</dbReference>
<dbReference type="GO" id="GO:0005737">
    <property type="term" value="C:cytoplasm"/>
    <property type="evidence" value="ECO:0007669"/>
    <property type="project" value="TreeGrafter"/>
</dbReference>
<evidence type="ECO:0000259" key="4">
    <source>
        <dbReference type="PROSITE" id="PS50222"/>
    </source>
</evidence>
<dbReference type="GO" id="GO:0006897">
    <property type="term" value="P:endocytosis"/>
    <property type="evidence" value="ECO:0007669"/>
    <property type="project" value="TreeGrafter"/>
</dbReference>
<feature type="compositionally biased region" description="Polar residues" evidence="2">
    <location>
        <begin position="847"/>
        <end position="857"/>
    </location>
</feature>
<dbReference type="SUPFAM" id="SSF47473">
    <property type="entry name" value="EF-hand"/>
    <property type="match status" value="3"/>
</dbReference>
<feature type="region of interest" description="Disordered" evidence="2">
    <location>
        <begin position="719"/>
        <end position="782"/>
    </location>
</feature>
<evidence type="ECO:0000259" key="3">
    <source>
        <dbReference type="PROSITE" id="PS50031"/>
    </source>
</evidence>
<feature type="compositionally biased region" description="Basic and acidic residues" evidence="2">
    <location>
        <begin position="677"/>
        <end position="689"/>
    </location>
</feature>
<dbReference type="OMA" id="AMYLVRQ"/>
<feature type="domain" description="EF-hand" evidence="4">
    <location>
        <begin position="339"/>
        <end position="374"/>
    </location>
</feature>
<proteinExistence type="predicted"/>
<keyword evidence="1" id="KW-0175">Coiled coil</keyword>
<feature type="compositionally biased region" description="Polar residues" evidence="2">
    <location>
        <begin position="723"/>
        <end position="737"/>
    </location>
</feature>
<feature type="domain" description="EH" evidence="3">
    <location>
        <begin position="306"/>
        <end position="395"/>
    </location>
</feature>
<dbReference type="InterPro" id="IPR002048">
    <property type="entry name" value="EF_hand_dom"/>
</dbReference>
<dbReference type="PROSITE" id="PS50031">
    <property type="entry name" value="EH"/>
    <property type="match status" value="3"/>
</dbReference>
<feature type="compositionally biased region" description="Low complexity" evidence="2">
    <location>
        <begin position="770"/>
        <end position="781"/>
    </location>
</feature>
<evidence type="ECO:0000256" key="1">
    <source>
        <dbReference type="SAM" id="Coils"/>
    </source>
</evidence>
<sequence>MSKFTPSPAEAALVNQILAQADPQKLGVITGEAAVKIFSGSKLSPTVLAEIWSLADDENNGVLTRKGIAVAVRLLGHAQRGERVSDALVNKPGPIPTIEGLTPPATQPSVAIPSTKSPPPGLPPLTAQDKAKFLKLFMGCNPTNGIISGDKARDVFVRSKLPVDKLSQIWTLADTKSRGSLDVTDFTIAMYLIQATMSGQLHAIPLSLPPALYEQAGGGVVAHATGGSGSFSPSLSGVFPNRPMSTIEPQFTGQNLAALQPQMTGQLRSAPSLPPRSAVGSSMSSFPFLQQQATGTASHWDVTAAEKASADRLFDGLDTQKKGYIEGDVAVPFMLQSGLPEDVLAQVWDLADLNNDGRLTRDGFAVAMHLIQRKLTGKDIPASLPPTLIPPSMRAAGAGSVAPSQPAVPEPIRDLLWDDSPPASATAPTHPPPTFSPQVTGSISPRPTPVLSSPPQRAQSVTFADTFTGSPFNVTAPAVVHRDLLGDDEVPAASSPPLHDQSAEIGNVKNQLSSTMRSLEASTSERASLERQLAEQAAQLSALQTQLSSAKAAYETETRLLATLRERFVAQTVDIQKAREELIRGESDLSAVRMEKSETEGSLLRDKEEVRELNRKMAEVGTQVEALKVDVEKAKKEAKQQKGLLAIAKKQLATRESERAKVEKELEEASIELQNATKEREDAEAELTKEVPATRTNGPERAMSPASEILAYAAMQPLPASPEASTPTSIISKSTNPFERLAMSSGSPPRSQSPFLPFSPVLSTSPIVPPAAAEPQAEIQEGPFGFSQAFGISHEELVTAALPAELETPKAVAQPTLSPQVSPAPPASATSEPEVLSPADTDIFITPPSTASVPRTP</sequence>
<dbReference type="InterPro" id="IPR000261">
    <property type="entry name" value="EH_dom"/>
</dbReference>
<name>A0A1C7MGC6_GRIFR</name>
<evidence type="ECO:0000313" key="5">
    <source>
        <dbReference type="EMBL" id="OBZ75406.1"/>
    </source>
</evidence>
<dbReference type="STRING" id="5627.A0A1C7MGC6"/>
<dbReference type="Pfam" id="PF12763">
    <property type="entry name" value="EH"/>
    <property type="match status" value="3"/>
</dbReference>
<feature type="region of interest" description="Disordered" evidence="2">
    <location>
        <begin position="395"/>
        <end position="456"/>
    </location>
</feature>